<reference evidence="3" key="1">
    <citation type="journal article" date="2015" name="Genome Announc.">
        <title>Draft Genome Sequence of Tolypothrix boutellei Strain VB521301.</title>
        <authorList>
            <person name="Chandrababunaidu M.M."/>
            <person name="Singh D."/>
            <person name="Sen D."/>
            <person name="Bhan S."/>
            <person name="Das S."/>
            <person name="Gupta A."/>
            <person name="Adhikary S.P."/>
            <person name="Tripathy S."/>
        </authorList>
    </citation>
    <scope>NUCLEOTIDE SEQUENCE</scope>
    <source>
        <strain evidence="3">VB521301</strain>
    </source>
</reference>
<organism evidence="3">
    <name type="scientific">Tolypothrix bouteillei VB521301</name>
    <dbReference type="NCBI Taxonomy" id="1479485"/>
    <lineage>
        <taxon>Bacteria</taxon>
        <taxon>Bacillati</taxon>
        <taxon>Cyanobacteriota</taxon>
        <taxon>Cyanophyceae</taxon>
        <taxon>Nostocales</taxon>
        <taxon>Tolypothrichaceae</taxon>
        <taxon>Tolypothrix</taxon>
    </lineage>
</organism>
<proteinExistence type="inferred from homology"/>
<dbReference type="InterPro" id="IPR007712">
    <property type="entry name" value="RelE/ParE_toxin"/>
</dbReference>
<evidence type="ECO:0000256" key="2">
    <source>
        <dbReference type="ARBA" id="ARBA00022649"/>
    </source>
</evidence>
<evidence type="ECO:0000256" key="1">
    <source>
        <dbReference type="ARBA" id="ARBA00006226"/>
    </source>
</evidence>
<dbReference type="Gene3D" id="3.30.2310.20">
    <property type="entry name" value="RelE-like"/>
    <property type="match status" value="1"/>
</dbReference>
<dbReference type="PANTHER" id="PTHR33755:SF6">
    <property type="entry name" value="PLASMID STABILIZATION SYSTEM PROTEIN"/>
    <property type="match status" value="1"/>
</dbReference>
<protein>
    <submittedName>
        <fullName evidence="3">Plasmid stabilization protein</fullName>
    </submittedName>
</protein>
<sequence>MPVGRLIRTARAEEDLIEIWLYIATDNPVAAEELVDRIDAKCQMLADNPKLGPARPDIAPELRYSPVGRYVILYREIPGGVEVVRVVHGSRDLPGIELS</sequence>
<dbReference type="Pfam" id="PF05016">
    <property type="entry name" value="ParE_toxin"/>
    <property type="match status" value="1"/>
</dbReference>
<name>A0A0C1NGF2_9CYAN</name>
<dbReference type="STRING" id="1479485.DA73_0200995"/>
<evidence type="ECO:0000313" key="3">
    <source>
        <dbReference type="EMBL" id="KIE13957.1"/>
    </source>
</evidence>
<keyword evidence="2" id="KW-1277">Toxin-antitoxin system</keyword>
<dbReference type="InterPro" id="IPR035093">
    <property type="entry name" value="RelE/ParE_toxin_dom_sf"/>
</dbReference>
<dbReference type="OrthoDB" id="532309at2"/>
<accession>A0A0C1NGF2</accession>
<comment type="similarity">
    <text evidence="1">Belongs to the RelE toxin family.</text>
</comment>
<dbReference type="InterPro" id="IPR051803">
    <property type="entry name" value="TA_system_RelE-like_toxin"/>
</dbReference>
<comment type="caution">
    <text evidence="3">The sequence shown here is derived from an EMBL/GenBank/DDBJ whole genome shotgun (WGS) entry which is preliminary data.</text>
</comment>
<gene>
    <name evidence="3" type="ORF">DA73_0200995</name>
</gene>
<dbReference type="AlphaFoldDB" id="A0A0C1NGF2"/>
<dbReference type="EMBL" id="JHEG02000001">
    <property type="protein sequence ID" value="KIE13957.1"/>
    <property type="molecule type" value="Genomic_DNA"/>
</dbReference>
<dbReference type="PANTHER" id="PTHR33755">
    <property type="entry name" value="TOXIN PARE1-RELATED"/>
    <property type="match status" value="1"/>
</dbReference>